<feature type="compositionally biased region" description="Basic and acidic residues" evidence="1">
    <location>
        <begin position="211"/>
        <end position="220"/>
    </location>
</feature>
<reference evidence="2 3" key="1">
    <citation type="submission" date="2018-10" db="EMBL/GenBank/DDBJ databases">
        <title>Natrarchaeobius chitinivorans gen. nov., sp. nov., and Natrarchaeobius haloalkaliphilus sp. nov., alkaliphilic, chitin-utilizing haloarchaea from hypersaline alkaline lakes.</title>
        <authorList>
            <person name="Sorokin D.Y."/>
            <person name="Elcheninov A.G."/>
            <person name="Kostrikina N.A."/>
            <person name="Bale N.J."/>
            <person name="Sinninghe Damste J.S."/>
            <person name="Khijniak T.V."/>
            <person name="Kublanov I.V."/>
            <person name="Toshchakov S.V."/>
        </authorList>
    </citation>
    <scope>NUCLEOTIDE SEQUENCE [LARGE SCALE GENOMIC DNA]</scope>
    <source>
        <strain evidence="2 3">AArcht4T</strain>
    </source>
</reference>
<accession>A0A3N6MB94</accession>
<comment type="caution">
    <text evidence="2">The sequence shown here is derived from an EMBL/GenBank/DDBJ whole genome shotgun (WGS) entry which is preliminary data.</text>
</comment>
<dbReference type="Proteomes" id="UP000282323">
    <property type="component" value="Unassembled WGS sequence"/>
</dbReference>
<evidence type="ECO:0000313" key="2">
    <source>
        <dbReference type="EMBL" id="RQG97944.1"/>
    </source>
</evidence>
<keyword evidence="3" id="KW-1185">Reference proteome</keyword>
<feature type="compositionally biased region" description="Basic and acidic residues" evidence="1">
    <location>
        <begin position="226"/>
        <end position="245"/>
    </location>
</feature>
<organism evidence="2 3">
    <name type="scientific">Natrarchaeobius chitinivorans</name>
    <dbReference type="NCBI Taxonomy" id="1679083"/>
    <lineage>
        <taxon>Archaea</taxon>
        <taxon>Methanobacteriati</taxon>
        <taxon>Methanobacteriota</taxon>
        <taxon>Stenosarchaea group</taxon>
        <taxon>Halobacteria</taxon>
        <taxon>Halobacteriales</taxon>
        <taxon>Natrialbaceae</taxon>
        <taxon>Natrarchaeobius</taxon>
    </lineage>
</organism>
<evidence type="ECO:0000256" key="1">
    <source>
        <dbReference type="SAM" id="MobiDB-lite"/>
    </source>
</evidence>
<feature type="region of interest" description="Disordered" evidence="1">
    <location>
        <begin position="200"/>
        <end position="263"/>
    </location>
</feature>
<proteinExistence type="predicted"/>
<sequence>MAFGLTISATGALVGASEHRTTDHDELVVTTDCEDSTNLLSIENPNDVPIELAINWAGDHSSLEIHSDGTFETAVQTDRVVEFDDTDERTETTTFNLTAELPANENVTIGGLTDGTYELTATGDGEDVSIDHTEVTLECGDESEDVVLTLGIADDVVHDDKTDEKVVTTVISLELETDEKVVDGEKKVDRDDEKTILDKLPGKALVNQPLDPEKPEKYEKDEPDEKPEKHEKDEPDEKIIIDKLPGDALVNQPSDPDKPEKHD</sequence>
<dbReference type="EMBL" id="REGA01000001">
    <property type="protein sequence ID" value="RQG97944.1"/>
    <property type="molecule type" value="Genomic_DNA"/>
</dbReference>
<protein>
    <submittedName>
        <fullName evidence="2">Uncharacterized protein</fullName>
    </submittedName>
</protein>
<name>A0A3N6MB94_NATCH</name>
<gene>
    <name evidence="2" type="ORF">EA473_01760</name>
</gene>
<evidence type="ECO:0000313" key="3">
    <source>
        <dbReference type="Proteomes" id="UP000282323"/>
    </source>
</evidence>
<dbReference type="AlphaFoldDB" id="A0A3N6MB94"/>